<dbReference type="SUPFAM" id="SSF55729">
    <property type="entry name" value="Acyl-CoA N-acyltransferases (Nat)"/>
    <property type="match status" value="1"/>
</dbReference>
<keyword evidence="2 4" id="KW-0808">Transferase</keyword>
<organism evidence="5 6">
    <name type="scientific">Abditibacterium utsteinense</name>
    <dbReference type="NCBI Taxonomy" id="1960156"/>
    <lineage>
        <taxon>Bacteria</taxon>
        <taxon>Pseudomonadati</taxon>
        <taxon>Abditibacteriota</taxon>
        <taxon>Abditibacteriia</taxon>
        <taxon>Abditibacteriales</taxon>
        <taxon>Abditibacteriaceae</taxon>
        <taxon>Abditibacterium</taxon>
    </lineage>
</organism>
<keyword evidence="1 4" id="KW-0963">Cytoplasm</keyword>
<keyword evidence="3 4" id="KW-0012">Acyltransferase</keyword>
<comment type="caution">
    <text evidence="5">The sequence shown here is derived from an EMBL/GenBank/DDBJ whole genome shotgun (WGS) entry which is preliminary data.</text>
</comment>
<protein>
    <recommendedName>
        <fullName evidence="4">Leucyl/phenylalanyl-tRNA--protein transferase</fullName>
        <ecNumber evidence="4">2.3.2.6</ecNumber>
    </recommendedName>
    <alternativeName>
        <fullName evidence="4">L/F-transferase</fullName>
    </alternativeName>
    <alternativeName>
        <fullName evidence="4">Leucyltransferase</fullName>
    </alternativeName>
    <alternativeName>
        <fullName evidence="4">Phenyalanyltransferase</fullName>
    </alternativeName>
</protein>
<dbReference type="PANTHER" id="PTHR30098:SF2">
    <property type="entry name" value="LEUCYL_PHENYLALANYL-TRNA--PROTEIN TRANSFERASE"/>
    <property type="match status" value="1"/>
</dbReference>
<accession>A0A2S8ST05</accession>
<dbReference type="Proteomes" id="UP000237684">
    <property type="component" value="Unassembled WGS sequence"/>
</dbReference>
<dbReference type="NCBIfam" id="TIGR00667">
    <property type="entry name" value="aat"/>
    <property type="match status" value="1"/>
</dbReference>
<comment type="subcellular location">
    <subcellularLocation>
        <location evidence="4">Cytoplasm</location>
    </subcellularLocation>
</comment>
<name>A0A2S8ST05_9BACT</name>
<dbReference type="Pfam" id="PF03588">
    <property type="entry name" value="Leu_Phe_trans"/>
    <property type="match status" value="1"/>
</dbReference>
<comment type="similarity">
    <text evidence="4">Belongs to the L/F-transferase family.</text>
</comment>
<comment type="function">
    <text evidence="4">Functions in the N-end rule pathway of protein degradation where it conjugates Leu, Phe and, less efficiently, Met from aminoacyl-tRNAs to the N-termini of proteins containing an N-terminal arginine or lysine.</text>
</comment>
<dbReference type="InParanoid" id="A0A2S8ST05"/>
<evidence type="ECO:0000313" key="5">
    <source>
        <dbReference type="EMBL" id="PQV63933.1"/>
    </source>
</evidence>
<evidence type="ECO:0000313" key="6">
    <source>
        <dbReference type="Proteomes" id="UP000237684"/>
    </source>
</evidence>
<keyword evidence="6" id="KW-1185">Reference proteome</keyword>
<evidence type="ECO:0000256" key="1">
    <source>
        <dbReference type="ARBA" id="ARBA00022490"/>
    </source>
</evidence>
<dbReference type="InterPro" id="IPR042203">
    <property type="entry name" value="Leu/Phe-tRNA_Trfase_C"/>
</dbReference>
<reference evidence="5 6" key="1">
    <citation type="journal article" date="2018" name="Syst. Appl. Microbiol.">
        <title>Abditibacterium utsteinense sp. nov., the first cultivated member of candidate phylum FBP, isolated from ice-free Antarctic soil samples.</title>
        <authorList>
            <person name="Tahon G."/>
            <person name="Tytgat B."/>
            <person name="Lebbe L."/>
            <person name="Carlier A."/>
            <person name="Willems A."/>
        </authorList>
    </citation>
    <scope>NUCLEOTIDE SEQUENCE [LARGE SCALE GENOMIC DNA]</scope>
    <source>
        <strain evidence="5 6">LMG 29911</strain>
    </source>
</reference>
<dbReference type="EC" id="2.3.2.6" evidence="4"/>
<sequence length="226" mass="25872">MFPPVESADEDGFLCWGGRLSVATLHLSYRSGIFPWPQQDSPVLWFAPPRRALLFCDELHIGSRLARYLKAKPFEIRVNTQFETVMRECAAPRESDRREGHVGTWITPQMQRAYAALHRAGNAHSVEAWQDNQLVGGLYGVQFGAYFCGESMFARQDNASKAALIWLVKHLQSCGATWIDCQMMTPHFQVLGAREVERSEFTAMLQYELSREIELFPQKMKRVRVS</sequence>
<dbReference type="RefSeq" id="WP_105483767.1">
    <property type="nucleotide sequence ID" value="NZ_NIGF01000008.1"/>
</dbReference>
<dbReference type="OrthoDB" id="9790282at2"/>
<dbReference type="GO" id="GO:0008914">
    <property type="term" value="F:leucyl-tRNA--protein transferase activity"/>
    <property type="evidence" value="ECO:0007669"/>
    <property type="project" value="UniProtKB-UniRule"/>
</dbReference>
<dbReference type="InterPro" id="IPR042221">
    <property type="entry name" value="Leu/Phe-tRNA_Trfase_N"/>
</dbReference>
<comment type="catalytic activity">
    <reaction evidence="4">
        <text>N-terminal L-arginyl-[protein] + L-leucyl-tRNA(Leu) = N-terminal L-leucyl-L-arginyl-[protein] + tRNA(Leu) + H(+)</text>
        <dbReference type="Rhea" id="RHEA:50416"/>
        <dbReference type="Rhea" id="RHEA-COMP:9613"/>
        <dbReference type="Rhea" id="RHEA-COMP:9622"/>
        <dbReference type="Rhea" id="RHEA-COMP:12672"/>
        <dbReference type="Rhea" id="RHEA-COMP:12673"/>
        <dbReference type="ChEBI" id="CHEBI:15378"/>
        <dbReference type="ChEBI" id="CHEBI:64719"/>
        <dbReference type="ChEBI" id="CHEBI:78442"/>
        <dbReference type="ChEBI" id="CHEBI:78494"/>
        <dbReference type="ChEBI" id="CHEBI:133044"/>
        <dbReference type="EC" id="2.3.2.6"/>
    </reaction>
</comment>
<dbReference type="AlphaFoldDB" id="A0A2S8ST05"/>
<gene>
    <name evidence="4" type="primary">aat</name>
    <name evidence="5" type="ORF">B1R32_108144</name>
</gene>
<evidence type="ECO:0000256" key="3">
    <source>
        <dbReference type="ARBA" id="ARBA00023315"/>
    </source>
</evidence>
<proteinExistence type="inferred from homology"/>
<evidence type="ECO:0000256" key="4">
    <source>
        <dbReference type="HAMAP-Rule" id="MF_00688"/>
    </source>
</evidence>
<dbReference type="InterPro" id="IPR004616">
    <property type="entry name" value="Leu/Phe-tRNA_Trfase"/>
</dbReference>
<evidence type="ECO:0000256" key="2">
    <source>
        <dbReference type="ARBA" id="ARBA00022679"/>
    </source>
</evidence>
<dbReference type="GO" id="GO:0005737">
    <property type="term" value="C:cytoplasm"/>
    <property type="evidence" value="ECO:0007669"/>
    <property type="project" value="UniProtKB-SubCell"/>
</dbReference>
<comment type="catalytic activity">
    <reaction evidence="4">
        <text>N-terminal L-lysyl-[protein] + L-leucyl-tRNA(Leu) = N-terminal L-leucyl-L-lysyl-[protein] + tRNA(Leu) + H(+)</text>
        <dbReference type="Rhea" id="RHEA:12340"/>
        <dbReference type="Rhea" id="RHEA-COMP:9613"/>
        <dbReference type="Rhea" id="RHEA-COMP:9622"/>
        <dbReference type="Rhea" id="RHEA-COMP:12670"/>
        <dbReference type="Rhea" id="RHEA-COMP:12671"/>
        <dbReference type="ChEBI" id="CHEBI:15378"/>
        <dbReference type="ChEBI" id="CHEBI:65249"/>
        <dbReference type="ChEBI" id="CHEBI:78442"/>
        <dbReference type="ChEBI" id="CHEBI:78494"/>
        <dbReference type="ChEBI" id="CHEBI:133043"/>
        <dbReference type="EC" id="2.3.2.6"/>
    </reaction>
</comment>
<comment type="catalytic activity">
    <reaction evidence="4">
        <text>L-phenylalanyl-tRNA(Phe) + an N-terminal L-alpha-aminoacyl-[protein] = an N-terminal L-phenylalanyl-L-alpha-aminoacyl-[protein] + tRNA(Phe)</text>
        <dbReference type="Rhea" id="RHEA:43632"/>
        <dbReference type="Rhea" id="RHEA-COMP:9668"/>
        <dbReference type="Rhea" id="RHEA-COMP:9699"/>
        <dbReference type="Rhea" id="RHEA-COMP:10636"/>
        <dbReference type="Rhea" id="RHEA-COMP:10637"/>
        <dbReference type="ChEBI" id="CHEBI:78442"/>
        <dbReference type="ChEBI" id="CHEBI:78531"/>
        <dbReference type="ChEBI" id="CHEBI:78597"/>
        <dbReference type="ChEBI" id="CHEBI:83561"/>
        <dbReference type="EC" id="2.3.2.6"/>
    </reaction>
</comment>
<dbReference type="Gene3D" id="3.30.70.3550">
    <property type="entry name" value="Leucyl/phenylalanyl-tRNA-protein transferase, N-terminal domain"/>
    <property type="match status" value="1"/>
</dbReference>
<dbReference type="Gene3D" id="3.40.630.70">
    <property type="entry name" value="Leucyl/phenylalanyl-tRNA-protein transferase, C-terminal domain"/>
    <property type="match status" value="1"/>
</dbReference>
<dbReference type="PANTHER" id="PTHR30098">
    <property type="entry name" value="LEUCYL/PHENYLALANYL-TRNA--PROTEIN TRANSFERASE"/>
    <property type="match status" value="1"/>
</dbReference>
<dbReference type="InterPro" id="IPR016181">
    <property type="entry name" value="Acyl_CoA_acyltransferase"/>
</dbReference>
<dbReference type="GO" id="GO:0030163">
    <property type="term" value="P:protein catabolic process"/>
    <property type="evidence" value="ECO:0007669"/>
    <property type="project" value="UniProtKB-UniRule"/>
</dbReference>
<dbReference type="EMBL" id="NIGF01000008">
    <property type="protein sequence ID" value="PQV63933.1"/>
    <property type="molecule type" value="Genomic_DNA"/>
</dbReference>
<dbReference type="HAMAP" id="MF_00688">
    <property type="entry name" value="Leu_Phe_trans"/>
    <property type="match status" value="1"/>
</dbReference>